<proteinExistence type="predicted"/>
<dbReference type="InterPro" id="IPR032675">
    <property type="entry name" value="LRR_dom_sf"/>
</dbReference>
<dbReference type="HOGENOM" id="CLU_611061_0_0_1"/>
<evidence type="ECO:0000313" key="3">
    <source>
        <dbReference type="Proteomes" id="UP000054549"/>
    </source>
</evidence>
<evidence type="ECO:0000259" key="1">
    <source>
        <dbReference type="PROSITE" id="PS50181"/>
    </source>
</evidence>
<dbReference type="AlphaFoldDB" id="A0A0C2SM85"/>
<name>A0A0C2SM85_AMAMK</name>
<protein>
    <recommendedName>
        <fullName evidence="1">F-box domain-containing protein</fullName>
    </recommendedName>
</protein>
<dbReference type="Proteomes" id="UP000054549">
    <property type="component" value="Unassembled WGS sequence"/>
</dbReference>
<feature type="domain" description="F-box" evidence="1">
    <location>
        <begin position="1"/>
        <end position="54"/>
    </location>
</feature>
<keyword evidence="3" id="KW-1185">Reference proteome</keyword>
<dbReference type="PROSITE" id="PS50181">
    <property type="entry name" value="FBOX"/>
    <property type="match status" value="1"/>
</dbReference>
<organism evidence="2 3">
    <name type="scientific">Amanita muscaria (strain Koide BX008)</name>
    <dbReference type="NCBI Taxonomy" id="946122"/>
    <lineage>
        <taxon>Eukaryota</taxon>
        <taxon>Fungi</taxon>
        <taxon>Dikarya</taxon>
        <taxon>Basidiomycota</taxon>
        <taxon>Agaricomycotina</taxon>
        <taxon>Agaricomycetes</taxon>
        <taxon>Agaricomycetidae</taxon>
        <taxon>Agaricales</taxon>
        <taxon>Pluteineae</taxon>
        <taxon>Amanitaceae</taxon>
        <taxon>Amanita</taxon>
    </lineage>
</organism>
<evidence type="ECO:0000313" key="2">
    <source>
        <dbReference type="EMBL" id="KIL55044.1"/>
    </source>
</evidence>
<dbReference type="OrthoDB" id="2269034at2759"/>
<dbReference type="Gene3D" id="3.80.10.10">
    <property type="entry name" value="Ribonuclease Inhibitor"/>
    <property type="match status" value="1"/>
</dbReference>
<dbReference type="InterPro" id="IPR001810">
    <property type="entry name" value="F-box_dom"/>
</dbReference>
<reference evidence="2 3" key="1">
    <citation type="submission" date="2014-04" db="EMBL/GenBank/DDBJ databases">
        <title>Evolutionary Origins and Diversification of the Mycorrhizal Mutualists.</title>
        <authorList>
            <consortium name="DOE Joint Genome Institute"/>
            <consortium name="Mycorrhizal Genomics Consortium"/>
            <person name="Kohler A."/>
            <person name="Kuo A."/>
            <person name="Nagy L.G."/>
            <person name="Floudas D."/>
            <person name="Copeland A."/>
            <person name="Barry K.W."/>
            <person name="Cichocki N."/>
            <person name="Veneault-Fourrey C."/>
            <person name="LaButti K."/>
            <person name="Lindquist E.A."/>
            <person name="Lipzen A."/>
            <person name="Lundell T."/>
            <person name="Morin E."/>
            <person name="Murat C."/>
            <person name="Riley R."/>
            <person name="Ohm R."/>
            <person name="Sun H."/>
            <person name="Tunlid A."/>
            <person name="Henrissat B."/>
            <person name="Grigoriev I.V."/>
            <person name="Hibbett D.S."/>
            <person name="Martin F."/>
        </authorList>
    </citation>
    <scope>NUCLEOTIDE SEQUENCE [LARGE SCALE GENOMIC DNA]</scope>
    <source>
        <strain evidence="2 3">Koide BX008</strain>
    </source>
</reference>
<dbReference type="InParanoid" id="A0A0C2SM85"/>
<gene>
    <name evidence="2" type="ORF">M378DRAFT_18299</name>
</gene>
<sequence>MQHIPAEIINEIFKHLIPNILLVHSPREFPWNVGQICASWRAVFTSTPWIWRKFSVYVTQITDRNLDHAPHLVKLCIQRSRDQPLSFSLLYYDRYASYATRLREKEMQCVSQMLSDLVAESQHWEVVEVEPPLISLKAFCPRNLLNPFLLLCLMALQYRTYSKPECWEPFFSLTRVEIASLARPYDFDWSRLKVLTLHYAVRVADVLHVMCRLRCIEKLQLKVSEFSSKADEKQDGMIALPTLKVLSCPGDVLRYLRAPALEEFHLRMESLDRTPRPGLPLPDGIISFLRTSLGSLTRLILGKRCCFNKRILQELPNVTKLCVLVGLDLSDILPYNLEEGITILPKLESLIVDHPKDARAVERLERLCATVVSRTSKPSLFEWPYGTGKLKELRMIRDIHCEGDTSRLRLLCEEREVTYLALERSHMVGHQWCSEVESCAFDLCNNYSLFHLETDSLW</sequence>
<dbReference type="EMBL" id="KN818576">
    <property type="protein sequence ID" value="KIL55044.1"/>
    <property type="molecule type" value="Genomic_DNA"/>
</dbReference>
<accession>A0A0C2SM85</accession>
<dbReference type="SUPFAM" id="SSF52047">
    <property type="entry name" value="RNI-like"/>
    <property type="match status" value="1"/>
</dbReference>